<dbReference type="Proteomes" id="UP000800039">
    <property type="component" value="Unassembled WGS sequence"/>
</dbReference>
<keyword evidence="2" id="KW-1185">Reference proteome</keyword>
<protein>
    <submittedName>
        <fullName evidence="1">Uncharacterized protein</fullName>
    </submittedName>
</protein>
<comment type="caution">
    <text evidence="1">The sequence shown here is derived from an EMBL/GenBank/DDBJ whole genome shotgun (WGS) entry which is preliminary data.</text>
</comment>
<evidence type="ECO:0000313" key="2">
    <source>
        <dbReference type="Proteomes" id="UP000800039"/>
    </source>
</evidence>
<evidence type="ECO:0000313" key="1">
    <source>
        <dbReference type="EMBL" id="KAF1849303.1"/>
    </source>
</evidence>
<dbReference type="AlphaFoldDB" id="A0A9P4GMS7"/>
<dbReference type="GeneID" id="63856035"/>
<dbReference type="RefSeq" id="XP_040791866.1">
    <property type="nucleotide sequence ID" value="XM_040938778.1"/>
</dbReference>
<organism evidence="1 2">
    <name type="scientific">Cucurbitaria berberidis CBS 394.84</name>
    <dbReference type="NCBI Taxonomy" id="1168544"/>
    <lineage>
        <taxon>Eukaryota</taxon>
        <taxon>Fungi</taxon>
        <taxon>Dikarya</taxon>
        <taxon>Ascomycota</taxon>
        <taxon>Pezizomycotina</taxon>
        <taxon>Dothideomycetes</taxon>
        <taxon>Pleosporomycetidae</taxon>
        <taxon>Pleosporales</taxon>
        <taxon>Pleosporineae</taxon>
        <taxon>Cucurbitariaceae</taxon>
        <taxon>Cucurbitaria</taxon>
    </lineage>
</organism>
<dbReference type="EMBL" id="ML976615">
    <property type="protein sequence ID" value="KAF1849303.1"/>
    <property type="molecule type" value="Genomic_DNA"/>
</dbReference>
<sequence>MSSESTSARNADSPSCARNTASTSYTLRKARLKCSIRVGPLPWEGLYRVTSHGIKQAFALGWSWGLSPQSAPDSSPLLLSTLSGISPSLSTKSQTSFYCCFRLMWGMRHWQSGYKTSIVIRSTCDLTFKQALMQRAIGALGVLGKRQSSGPLRQPSYRRPTGQ</sequence>
<gene>
    <name evidence="1" type="ORF">K460DRAFT_88595</name>
</gene>
<accession>A0A9P4GMS7</accession>
<name>A0A9P4GMS7_9PLEO</name>
<proteinExistence type="predicted"/>
<reference evidence="1" key="1">
    <citation type="submission" date="2020-01" db="EMBL/GenBank/DDBJ databases">
        <authorList>
            <consortium name="DOE Joint Genome Institute"/>
            <person name="Haridas S."/>
            <person name="Albert R."/>
            <person name="Binder M."/>
            <person name="Bloem J."/>
            <person name="Labutti K."/>
            <person name="Salamov A."/>
            <person name="Andreopoulos B."/>
            <person name="Baker S.E."/>
            <person name="Barry K."/>
            <person name="Bills G."/>
            <person name="Bluhm B.H."/>
            <person name="Cannon C."/>
            <person name="Castanera R."/>
            <person name="Culley D.E."/>
            <person name="Daum C."/>
            <person name="Ezra D."/>
            <person name="Gonzalez J.B."/>
            <person name="Henrissat B."/>
            <person name="Kuo A."/>
            <person name="Liang C."/>
            <person name="Lipzen A."/>
            <person name="Lutzoni F."/>
            <person name="Magnuson J."/>
            <person name="Mondo S."/>
            <person name="Nolan M."/>
            <person name="Ohm R."/>
            <person name="Pangilinan J."/>
            <person name="Park H.-J."/>
            <person name="Ramirez L."/>
            <person name="Alfaro M."/>
            <person name="Sun H."/>
            <person name="Tritt A."/>
            <person name="Yoshinaga Y."/>
            <person name="Zwiers L.-H."/>
            <person name="Turgeon B.G."/>
            <person name="Goodwin S.B."/>
            <person name="Spatafora J.W."/>
            <person name="Crous P.W."/>
            <person name="Grigoriev I.V."/>
        </authorList>
    </citation>
    <scope>NUCLEOTIDE SEQUENCE</scope>
    <source>
        <strain evidence="1">CBS 394.84</strain>
    </source>
</reference>